<dbReference type="AlphaFoldDB" id="A0A364XWV8"/>
<proteinExistence type="predicted"/>
<evidence type="ECO:0000313" key="2">
    <source>
        <dbReference type="Proteomes" id="UP000251889"/>
    </source>
</evidence>
<organism evidence="1 2">
    <name type="scientific">Pseudochryseolinea flava</name>
    <dbReference type="NCBI Taxonomy" id="2059302"/>
    <lineage>
        <taxon>Bacteria</taxon>
        <taxon>Pseudomonadati</taxon>
        <taxon>Bacteroidota</taxon>
        <taxon>Cytophagia</taxon>
        <taxon>Cytophagales</taxon>
        <taxon>Fulvivirgaceae</taxon>
        <taxon>Pseudochryseolinea</taxon>
    </lineage>
</organism>
<dbReference type="Proteomes" id="UP000251889">
    <property type="component" value="Unassembled WGS sequence"/>
</dbReference>
<name>A0A364XWV8_9BACT</name>
<accession>A0A364XWV8</accession>
<evidence type="ECO:0000313" key="1">
    <source>
        <dbReference type="EMBL" id="RAV98716.1"/>
    </source>
</evidence>
<reference evidence="1 2" key="1">
    <citation type="submission" date="2018-06" db="EMBL/GenBank/DDBJ databases">
        <title>Chryseolinea flavus sp. nov., a member of the phylum Bacteroidetes isolated from soil.</title>
        <authorList>
            <person name="Li Y."/>
            <person name="Wang J."/>
        </authorList>
    </citation>
    <scope>NUCLEOTIDE SEQUENCE [LARGE SCALE GENOMIC DNA]</scope>
    <source>
        <strain evidence="1 2">SDU1-6</strain>
    </source>
</reference>
<dbReference type="EMBL" id="QMFY01000015">
    <property type="protein sequence ID" value="RAV98716.1"/>
    <property type="molecule type" value="Genomic_DNA"/>
</dbReference>
<protein>
    <submittedName>
        <fullName evidence="1">Uncharacterized protein</fullName>
    </submittedName>
</protein>
<comment type="caution">
    <text evidence="1">The sequence shown here is derived from an EMBL/GenBank/DDBJ whole genome shotgun (WGS) entry which is preliminary data.</text>
</comment>
<sequence>MANAFLLGNPETDSQHTRLTDIAASCFGNKSQYNEHTRKFKMAAALFTFPHEIMNDTLIKLEPTVANLLQLRISSADMPLSAFDTTVWLYADTL</sequence>
<gene>
    <name evidence="1" type="ORF">DQQ10_22125</name>
</gene>
<keyword evidence="2" id="KW-1185">Reference proteome</keyword>